<dbReference type="GO" id="GO:0016874">
    <property type="term" value="F:ligase activity"/>
    <property type="evidence" value="ECO:0007669"/>
    <property type="project" value="UniProtKB-KW"/>
</dbReference>
<accession>A0A2M7QI41</accession>
<dbReference type="Gene3D" id="2.40.50.140">
    <property type="entry name" value="Nucleic acid-binding proteins"/>
    <property type="match status" value="1"/>
</dbReference>
<evidence type="ECO:0000313" key="6">
    <source>
        <dbReference type="Proteomes" id="UP000229401"/>
    </source>
</evidence>
<dbReference type="GO" id="GO:0000049">
    <property type="term" value="F:tRNA binding"/>
    <property type="evidence" value="ECO:0007669"/>
    <property type="project" value="UniProtKB-UniRule"/>
</dbReference>
<dbReference type="PANTHER" id="PTHR11586:SF37">
    <property type="entry name" value="TRNA-BINDING DOMAIN-CONTAINING PROTEIN"/>
    <property type="match status" value="1"/>
</dbReference>
<feature type="domain" description="TRNA-binding" evidence="4">
    <location>
        <begin position="10"/>
        <end position="113"/>
    </location>
</feature>
<dbReference type="Proteomes" id="UP000229401">
    <property type="component" value="Unassembled WGS sequence"/>
</dbReference>
<gene>
    <name evidence="5" type="ORF">COY87_03270</name>
</gene>
<reference evidence="6" key="1">
    <citation type="submission" date="2017-09" db="EMBL/GenBank/DDBJ databases">
        <title>Depth-based differentiation of microbial function through sediment-hosted aquifers and enrichment of novel symbionts in the deep terrestrial subsurface.</title>
        <authorList>
            <person name="Probst A.J."/>
            <person name="Ladd B."/>
            <person name="Jarett J.K."/>
            <person name="Geller-Mcgrath D.E."/>
            <person name="Sieber C.M.K."/>
            <person name="Emerson J.B."/>
            <person name="Anantharaman K."/>
            <person name="Thomas B.C."/>
            <person name="Malmstrom R."/>
            <person name="Stieglmeier M."/>
            <person name="Klingl A."/>
            <person name="Woyke T."/>
            <person name="Ryan C.M."/>
            <person name="Banfield J.F."/>
        </authorList>
    </citation>
    <scope>NUCLEOTIDE SEQUENCE [LARGE SCALE GENOMIC DNA]</scope>
</reference>
<evidence type="ECO:0000256" key="3">
    <source>
        <dbReference type="PROSITE-ProRule" id="PRU00209"/>
    </source>
</evidence>
<keyword evidence="1 3" id="KW-0820">tRNA-binding</keyword>
<dbReference type="EMBL" id="PFLI01000109">
    <property type="protein sequence ID" value="PIY71994.1"/>
    <property type="molecule type" value="Genomic_DNA"/>
</dbReference>
<evidence type="ECO:0000256" key="2">
    <source>
        <dbReference type="ARBA" id="ARBA00022884"/>
    </source>
</evidence>
<dbReference type="InterPro" id="IPR051270">
    <property type="entry name" value="Tyrosine-tRNA_ligase_regulator"/>
</dbReference>
<dbReference type="AlphaFoldDB" id="A0A2M7QI41"/>
<organism evidence="5 6">
    <name type="scientific">Candidatus Roizmanbacteria bacterium CG_4_10_14_0_8_um_filter_33_9</name>
    <dbReference type="NCBI Taxonomy" id="1974826"/>
    <lineage>
        <taxon>Bacteria</taxon>
        <taxon>Candidatus Roizmaniibacteriota</taxon>
    </lineage>
</organism>
<dbReference type="PROSITE" id="PS50886">
    <property type="entry name" value="TRBD"/>
    <property type="match status" value="1"/>
</dbReference>
<dbReference type="Pfam" id="PF01588">
    <property type="entry name" value="tRNA_bind"/>
    <property type="match status" value="1"/>
</dbReference>
<evidence type="ECO:0000259" key="4">
    <source>
        <dbReference type="PROSITE" id="PS50886"/>
    </source>
</evidence>
<name>A0A2M7QI41_9BACT</name>
<evidence type="ECO:0000256" key="1">
    <source>
        <dbReference type="ARBA" id="ARBA00022555"/>
    </source>
</evidence>
<dbReference type="InterPro" id="IPR012340">
    <property type="entry name" value="NA-bd_OB-fold"/>
</dbReference>
<evidence type="ECO:0000313" key="5">
    <source>
        <dbReference type="EMBL" id="PIY71994.1"/>
    </source>
</evidence>
<proteinExistence type="predicted"/>
<dbReference type="InterPro" id="IPR002547">
    <property type="entry name" value="tRNA-bd_dom"/>
</dbReference>
<protein>
    <submittedName>
        <fullName evidence="5">Methionine--tRNA ligase</fullName>
    </submittedName>
</protein>
<comment type="caution">
    <text evidence="5">The sequence shown here is derived from an EMBL/GenBank/DDBJ whole genome shotgun (WGS) entry which is preliminary data.</text>
</comment>
<keyword evidence="5" id="KW-0436">Ligase</keyword>
<sequence>MKKPNCTFADFLKLDFRVGEIKQATPLPNSSKLLLLSLDLGDDYGVVEILSGIAKYISPQELVGKKVPVLANLEPKPMAGKISNGFILMADLIHHVPALIFLSPDIPNGTNLC</sequence>
<keyword evidence="2 3" id="KW-0694">RNA-binding</keyword>
<dbReference type="PANTHER" id="PTHR11586">
    <property type="entry name" value="TRNA-AMINOACYLATION COFACTOR ARC1 FAMILY MEMBER"/>
    <property type="match status" value="1"/>
</dbReference>
<dbReference type="SUPFAM" id="SSF50249">
    <property type="entry name" value="Nucleic acid-binding proteins"/>
    <property type="match status" value="1"/>
</dbReference>